<sequence>MLPSWLSANLTRADPAQTGERLSSNQPPKADLFVTCIIDQLYPQVGVSVVKVLRRLGVDLDFPEDQTCCGQPLYNSGYTKKARSLARRVLDTFSDSQYVVVPSGSCSAMMKVFYLDLFRDDPEMLKKAELFSSKVYEFSQFLTNVLGVEDTGSTYTGTATYHPSCHLLREMEVRDEPKSLLNSVPGLEMKDLPGAETCCGFGGAFS</sequence>
<gene>
    <name evidence="2" type="ORF">METZ01_LOCUS395391</name>
</gene>
<protein>
    <recommendedName>
        <fullName evidence="1">Cysteine-rich domain-containing protein</fullName>
    </recommendedName>
</protein>
<accession>A0A382V7Z7</accession>
<evidence type="ECO:0000259" key="1">
    <source>
        <dbReference type="Pfam" id="PF02754"/>
    </source>
</evidence>
<dbReference type="EMBL" id="UINC01149834">
    <property type="protein sequence ID" value="SVD42537.1"/>
    <property type="molecule type" value="Genomic_DNA"/>
</dbReference>
<reference evidence="2" key="1">
    <citation type="submission" date="2018-05" db="EMBL/GenBank/DDBJ databases">
        <authorList>
            <person name="Lanie J.A."/>
            <person name="Ng W.-L."/>
            <person name="Kazmierczak K.M."/>
            <person name="Andrzejewski T.M."/>
            <person name="Davidsen T.M."/>
            <person name="Wayne K.J."/>
            <person name="Tettelin H."/>
            <person name="Glass J.I."/>
            <person name="Rusch D."/>
            <person name="Podicherti R."/>
            <person name="Tsui H.-C.T."/>
            <person name="Winkler M.E."/>
        </authorList>
    </citation>
    <scope>NUCLEOTIDE SEQUENCE</scope>
</reference>
<dbReference type="PANTHER" id="PTHR30296:SF0">
    <property type="entry name" value="LACTATE UTILIZATION PROTEIN A"/>
    <property type="match status" value="1"/>
</dbReference>
<feature type="domain" description="Cysteine-rich" evidence="1">
    <location>
        <begin position="160"/>
        <end position="206"/>
    </location>
</feature>
<feature type="non-terminal residue" evidence="2">
    <location>
        <position position="206"/>
    </location>
</feature>
<dbReference type="AlphaFoldDB" id="A0A382V7Z7"/>
<name>A0A382V7Z7_9ZZZZ</name>
<dbReference type="Pfam" id="PF02754">
    <property type="entry name" value="CCG"/>
    <property type="match status" value="2"/>
</dbReference>
<organism evidence="2">
    <name type="scientific">marine metagenome</name>
    <dbReference type="NCBI Taxonomy" id="408172"/>
    <lineage>
        <taxon>unclassified sequences</taxon>
        <taxon>metagenomes</taxon>
        <taxon>ecological metagenomes</taxon>
    </lineage>
</organism>
<feature type="domain" description="Cysteine-rich" evidence="1">
    <location>
        <begin position="32"/>
        <end position="111"/>
    </location>
</feature>
<evidence type="ECO:0000313" key="2">
    <source>
        <dbReference type="EMBL" id="SVD42537.1"/>
    </source>
</evidence>
<proteinExistence type="predicted"/>
<dbReference type="GO" id="GO:0005829">
    <property type="term" value="C:cytosol"/>
    <property type="evidence" value="ECO:0007669"/>
    <property type="project" value="TreeGrafter"/>
</dbReference>
<dbReference type="InterPro" id="IPR004017">
    <property type="entry name" value="Cys_rich_dom"/>
</dbReference>
<dbReference type="PANTHER" id="PTHR30296">
    <property type="entry name" value="UNCHARACTERIZED PROTEIN YKGE"/>
    <property type="match status" value="1"/>
</dbReference>
<dbReference type="GO" id="GO:0016491">
    <property type="term" value="F:oxidoreductase activity"/>
    <property type="evidence" value="ECO:0007669"/>
    <property type="project" value="UniProtKB-ARBA"/>
</dbReference>